<evidence type="ECO:0000313" key="3">
    <source>
        <dbReference type="Proteomes" id="UP001280581"/>
    </source>
</evidence>
<dbReference type="AlphaFoldDB" id="A0AAN6M4R8"/>
<feature type="region of interest" description="Disordered" evidence="1">
    <location>
        <begin position="12"/>
        <end position="80"/>
    </location>
</feature>
<feature type="compositionally biased region" description="Basic and acidic residues" evidence="1">
    <location>
        <begin position="47"/>
        <end position="56"/>
    </location>
</feature>
<dbReference type="Proteomes" id="UP001280581">
    <property type="component" value="Unassembled WGS sequence"/>
</dbReference>
<feature type="compositionally biased region" description="Basic residues" evidence="1">
    <location>
        <begin position="291"/>
        <end position="300"/>
    </location>
</feature>
<organism evidence="2 3">
    <name type="scientific">Pseudopithomyces chartarum</name>
    <dbReference type="NCBI Taxonomy" id="1892770"/>
    <lineage>
        <taxon>Eukaryota</taxon>
        <taxon>Fungi</taxon>
        <taxon>Dikarya</taxon>
        <taxon>Ascomycota</taxon>
        <taxon>Pezizomycotina</taxon>
        <taxon>Dothideomycetes</taxon>
        <taxon>Pleosporomycetidae</taxon>
        <taxon>Pleosporales</taxon>
        <taxon>Massarineae</taxon>
        <taxon>Didymosphaeriaceae</taxon>
        <taxon>Pseudopithomyces</taxon>
    </lineage>
</organism>
<comment type="caution">
    <text evidence="2">The sequence shown here is derived from an EMBL/GenBank/DDBJ whole genome shotgun (WGS) entry which is preliminary data.</text>
</comment>
<feature type="compositionally biased region" description="Basic and acidic residues" evidence="1">
    <location>
        <begin position="151"/>
        <end position="162"/>
    </location>
</feature>
<feature type="compositionally biased region" description="Low complexity" evidence="1">
    <location>
        <begin position="25"/>
        <end position="45"/>
    </location>
</feature>
<evidence type="ECO:0000256" key="1">
    <source>
        <dbReference type="SAM" id="MobiDB-lite"/>
    </source>
</evidence>
<dbReference type="EMBL" id="WVTA01000004">
    <property type="protein sequence ID" value="KAK3214106.1"/>
    <property type="molecule type" value="Genomic_DNA"/>
</dbReference>
<keyword evidence="3" id="KW-1185">Reference proteome</keyword>
<protein>
    <submittedName>
        <fullName evidence="2">Uncharacterized protein</fullName>
    </submittedName>
</protein>
<reference evidence="2 3" key="1">
    <citation type="submission" date="2021-02" db="EMBL/GenBank/DDBJ databases">
        <title>Genome assembly of Pseudopithomyces chartarum.</title>
        <authorList>
            <person name="Jauregui R."/>
            <person name="Singh J."/>
            <person name="Voisey C."/>
        </authorList>
    </citation>
    <scope>NUCLEOTIDE SEQUENCE [LARGE SCALE GENOMIC DNA]</scope>
    <source>
        <strain evidence="2 3">AGR01</strain>
    </source>
</reference>
<name>A0AAN6M4R8_9PLEO</name>
<gene>
    <name evidence="2" type="ORF">GRF29_28g2000447</name>
</gene>
<proteinExistence type="predicted"/>
<evidence type="ECO:0000313" key="2">
    <source>
        <dbReference type="EMBL" id="KAK3214106.1"/>
    </source>
</evidence>
<feature type="region of interest" description="Disordered" evidence="1">
    <location>
        <begin position="138"/>
        <end position="162"/>
    </location>
</feature>
<accession>A0AAN6M4R8</accession>
<sequence length="413" mass="45721">MFCARIVKFPGHSWEDGSPKNILKFSSSFTSTPESSSNNNDSSPSRHPWDFLHDSSEFSPFPPMDVPSDPDGPENDSNLLRRFSTGKESVEQNDHERRTTIPPIAGLSFKHRRSEVPMFSVSDPILSGCLTPVSLSQSSQDEDCADFDSNTNEHSRGEIEKPEPCLHEQVQRCLERLNFDLGKDSSSVQSDVRQPCTVRLPSTDFEFESETAIPILSMQTTVVPIEQPQIGYFDLNTATDQALESADHGVATDKEHLKPNLGNTEMPWDRPPTCASLNVSTTRSDPGGSRRDRRRRRAKAKAQYIRDRTSRGLSMPIDEILAARADFPLKALSDESGPKRKHCAFVQEQEFKCLFEDRVGTPHLSEMQPGDEVNAQLNVDELSVGGEVAAFNVGGQTTEGLSILEATDIPDGA</sequence>
<feature type="region of interest" description="Disordered" evidence="1">
    <location>
        <begin position="254"/>
        <end position="306"/>
    </location>
</feature>